<sequence>MIVPHYNKCRAVKMHFCHTFQNIKEILTSDKYILIENSFEMKILFIKDKKLSKPLRPYVKHALLLKSWDDCDKTTKAELHFPLTPRPDYCQTFRIKKPLK</sequence>
<dbReference type="EMBL" id="JAHRIQ010050213">
    <property type="protein sequence ID" value="MEQ2237947.1"/>
    <property type="molecule type" value="Genomic_DNA"/>
</dbReference>
<protein>
    <submittedName>
        <fullName evidence="1">Uncharacterized protein</fullName>
    </submittedName>
</protein>
<evidence type="ECO:0000313" key="2">
    <source>
        <dbReference type="Proteomes" id="UP001482620"/>
    </source>
</evidence>
<comment type="caution">
    <text evidence="1">The sequence shown here is derived from an EMBL/GenBank/DDBJ whole genome shotgun (WGS) entry which is preliminary data.</text>
</comment>
<proteinExistence type="predicted"/>
<keyword evidence="2" id="KW-1185">Reference proteome</keyword>
<dbReference type="Proteomes" id="UP001482620">
    <property type="component" value="Unassembled WGS sequence"/>
</dbReference>
<gene>
    <name evidence="1" type="ORF">ILYODFUR_028387</name>
</gene>
<name>A0ABV0TYE5_9TELE</name>
<accession>A0ABV0TYE5</accession>
<reference evidence="1 2" key="1">
    <citation type="submission" date="2021-06" db="EMBL/GenBank/DDBJ databases">
        <authorList>
            <person name="Palmer J.M."/>
        </authorList>
    </citation>
    <scope>NUCLEOTIDE SEQUENCE [LARGE SCALE GENOMIC DNA]</scope>
    <source>
        <strain evidence="2">if_2019</strain>
        <tissue evidence="1">Muscle</tissue>
    </source>
</reference>
<organism evidence="1 2">
    <name type="scientific">Ilyodon furcidens</name>
    <name type="common">goldbreast splitfin</name>
    <dbReference type="NCBI Taxonomy" id="33524"/>
    <lineage>
        <taxon>Eukaryota</taxon>
        <taxon>Metazoa</taxon>
        <taxon>Chordata</taxon>
        <taxon>Craniata</taxon>
        <taxon>Vertebrata</taxon>
        <taxon>Euteleostomi</taxon>
        <taxon>Actinopterygii</taxon>
        <taxon>Neopterygii</taxon>
        <taxon>Teleostei</taxon>
        <taxon>Neoteleostei</taxon>
        <taxon>Acanthomorphata</taxon>
        <taxon>Ovalentaria</taxon>
        <taxon>Atherinomorphae</taxon>
        <taxon>Cyprinodontiformes</taxon>
        <taxon>Goodeidae</taxon>
        <taxon>Ilyodon</taxon>
    </lineage>
</organism>
<evidence type="ECO:0000313" key="1">
    <source>
        <dbReference type="EMBL" id="MEQ2237947.1"/>
    </source>
</evidence>